<dbReference type="EC" id="2.7.13.3" evidence="3"/>
<evidence type="ECO:0000256" key="8">
    <source>
        <dbReference type="ARBA" id="ARBA00022840"/>
    </source>
</evidence>
<reference evidence="12" key="1">
    <citation type="submission" date="2022-12" db="EMBL/GenBank/DDBJ databases">
        <title>Reference genome sequencing for broad-spectrum identification of bacterial and archaeal isolates by mass spectrometry.</title>
        <authorList>
            <person name="Sekiguchi Y."/>
            <person name="Tourlousse D.M."/>
        </authorList>
    </citation>
    <scope>NUCLEOTIDE SEQUENCE</scope>
    <source>
        <strain evidence="12">301</strain>
    </source>
</reference>
<dbReference type="PROSITE" id="PS50109">
    <property type="entry name" value="HIS_KIN"/>
    <property type="match status" value="1"/>
</dbReference>
<dbReference type="SUPFAM" id="SSF55874">
    <property type="entry name" value="ATPase domain of HSP90 chaperone/DNA topoisomerase II/histidine kinase"/>
    <property type="match status" value="1"/>
</dbReference>
<organism evidence="12 13">
    <name type="scientific">Xanthobacter flavus</name>
    <dbReference type="NCBI Taxonomy" id="281"/>
    <lineage>
        <taxon>Bacteria</taxon>
        <taxon>Pseudomonadati</taxon>
        <taxon>Pseudomonadota</taxon>
        <taxon>Alphaproteobacteria</taxon>
        <taxon>Hyphomicrobiales</taxon>
        <taxon>Xanthobacteraceae</taxon>
        <taxon>Xanthobacter</taxon>
    </lineage>
</organism>
<dbReference type="GO" id="GO:0007165">
    <property type="term" value="P:signal transduction"/>
    <property type="evidence" value="ECO:0007669"/>
    <property type="project" value="InterPro"/>
</dbReference>
<name>A0A9W6CR28_XANFL</name>
<dbReference type="InterPro" id="IPR036890">
    <property type="entry name" value="HATPase_C_sf"/>
</dbReference>
<dbReference type="RefSeq" id="WP_169124464.1">
    <property type="nucleotide sequence ID" value="NZ_BSDO01000005.1"/>
</dbReference>
<protein>
    <recommendedName>
        <fullName evidence="3">histidine kinase</fullName>
        <ecNumber evidence="3">2.7.13.3</ecNumber>
    </recommendedName>
</protein>
<dbReference type="Proteomes" id="UP001144397">
    <property type="component" value="Unassembled WGS sequence"/>
</dbReference>
<dbReference type="Pfam" id="PF02518">
    <property type="entry name" value="HATPase_c"/>
    <property type="match status" value="1"/>
</dbReference>
<feature type="domain" description="HAMP" evidence="11">
    <location>
        <begin position="199"/>
        <end position="254"/>
    </location>
</feature>
<dbReference type="PRINTS" id="PR00344">
    <property type="entry name" value="BCTRLSENSOR"/>
</dbReference>
<keyword evidence="6" id="KW-0547">Nucleotide-binding</keyword>
<dbReference type="GO" id="GO:0004673">
    <property type="term" value="F:protein histidine kinase activity"/>
    <property type="evidence" value="ECO:0007669"/>
    <property type="project" value="UniProtKB-EC"/>
</dbReference>
<evidence type="ECO:0000256" key="2">
    <source>
        <dbReference type="ARBA" id="ARBA00004370"/>
    </source>
</evidence>
<gene>
    <name evidence="12" type="ORF">XFLAVUS301_34880</name>
</gene>
<dbReference type="InterPro" id="IPR005467">
    <property type="entry name" value="His_kinase_dom"/>
</dbReference>
<dbReference type="AlphaFoldDB" id="A0A9W6CR28"/>
<keyword evidence="9" id="KW-0812">Transmembrane</keyword>
<dbReference type="InterPro" id="IPR003660">
    <property type="entry name" value="HAMP_dom"/>
</dbReference>
<dbReference type="GeneID" id="95764270"/>
<evidence type="ECO:0000313" key="12">
    <source>
        <dbReference type="EMBL" id="GLI23814.1"/>
    </source>
</evidence>
<evidence type="ECO:0000259" key="11">
    <source>
        <dbReference type="PROSITE" id="PS50885"/>
    </source>
</evidence>
<dbReference type="GO" id="GO:0005524">
    <property type="term" value="F:ATP binding"/>
    <property type="evidence" value="ECO:0007669"/>
    <property type="project" value="UniProtKB-KW"/>
</dbReference>
<evidence type="ECO:0000256" key="6">
    <source>
        <dbReference type="ARBA" id="ARBA00022741"/>
    </source>
</evidence>
<dbReference type="InterPro" id="IPR050980">
    <property type="entry name" value="2C_sensor_his_kinase"/>
</dbReference>
<keyword evidence="9" id="KW-1133">Transmembrane helix</keyword>
<dbReference type="SMART" id="SM00304">
    <property type="entry name" value="HAMP"/>
    <property type="match status" value="1"/>
</dbReference>
<comment type="caution">
    <text evidence="12">The sequence shown here is derived from an EMBL/GenBank/DDBJ whole genome shotgun (WGS) entry which is preliminary data.</text>
</comment>
<evidence type="ECO:0000256" key="5">
    <source>
        <dbReference type="ARBA" id="ARBA00022679"/>
    </source>
</evidence>
<dbReference type="SMART" id="SM00387">
    <property type="entry name" value="HATPase_c"/>
    <property type="match status" value="1"/>
</dbReference>
<dbReference type="Gene3D" id="3.30.565.10">
    <property type="entry name" value="Histidine kinase-like ATPase, C-terminal domain"/>
    <property type="match status" value="1"/>
</dbReference>
<comment type="subcellular location">
    <subcellularLocation>
        <location evidence="2">Membrane</location>
    </subcellularLocation>
</comment>
<dbReference type="PROSITE" id="PS50885">
    <property type="entry name" value="HAMP"/>
    <property type="match status" value="1"/>
</dbReference>
<dbReference type="EMBL" id="BSDO01000005">
    <property type="protein sequence ID" value="GLI23814.1"/>
    <property type="molecule type" value="Genomic_DNA"/>
</dbReference>
<feature type="transmembrane region" description="Helical" evidence="9">
    <location>
        <begin position="174"/>
        <end position="202"/>
    </location>
</feature>
<dbReference type="PANTHER" id="PTHR44936">
    <property type="entry name" value="SENSOR PROTEIN CREC"/>
    <property type="match status" value="1"/>
</dbReference>
<dbReference type="Gene3D" id="1.10.287.130">
    <property type="match status" value="1"/>
</dbReference>
<feature type="transmembrane region" description="Helical" evidence="9">
    <location>
        <begin position="28"/>
        <end position="49"/>
    </location>
</feature>
<proteinExistence type="predicted"/>
<evidence type="ECO:0000256" key="4">
    <source>
        <dbReference type="ARBA" id="ARBA00022553"/>
    </source>
</evidence>
<evidence type="ECO:0000256" key="3">
    <source>
        <dbReference type="ARBA" id="ARBA00012438"/>
    </source>
</evidence>
<dbReference type="InterPro" id="IPR003594">
    <property type="entry name" value="HATPase_dom"/>
</dbReference>
<keyword evidence="7" id="KW-0418">Kinase</keyword>
<evidence type="ECO:0000313" key="13">
    <source>
        <dbReference type="Proteomes" id="UP001144397"/>
    </source>
</evidence>
<feature type="domain" description="Histidine kinase" evidence="10">
    <location>
        <begin position="268"/>
        <end position="482"/>
    </location>
</feature>
<accession>A0A9W6CR28</accession>
<comment type="catalytic activity">
    <reaction evidence="1">
        <text>ATP + protein L-histidine = ADP + protein N-phospho-L-histidine.</text>
        <dbReference type="EC" id="2.7.13.3"/>
    </reaction>
</comment>
<dbReference type="CDD" id="cd00075">
    <property type="entry name" value="HATPase"/>
    <property type="match status" value="1"/>
</dbReference>
<evidence type="ECO:0000256" key="9">
    <source>
        <dbReference type="SAM" id="Phobius"/>
    </source>
</evidence>
<keyword evidence="5" id="KW-0808">Transferase</keyword>
<evidence type="ECO:0000259" key="10">
    <source>
        <dbReference type="PROSITE" id="PS50109"/>
    </source>
</evidence>
<evidence type="ECO:0000256" key="1">
    <source>
        <dbReference type="ARBA" id="ARBA00000085"/>
    </source>
</evidence>
<dbReference type="PANTHER" id="PTHR44936:SF10">
    <property type="entry name" value="SENSOR PROTEIN RSTB"/>
    <property type="match status" value="1"/>
</dbReference>
<dbReference type="GO" id="GO:0016020">
    <property type="term" value="C:membrane"/>
    <property type="evidence" value="ECO:0007669"/>
    <property type="project" value="UniProtKB-SubCell"/>
</dbReference>
<evidence type="ECO:0000256" key="7">
    <source>
        <dbReference type="ARBA" id="ARBA00022777"/>
    </source>
</evidence>
<dbReference type="InterPro" id="IPR004358">
    <property type="entry name" value="Sig_transdc_His_kin-like_C"/>
</dbReference>
<sequence>MFEPRSHKPEEAPAPKRTRWSLGLSAKLLALTVAVVATAEIAVLVPTIANYRIAWLSDRLAAARTAALVLDAAPQDGVTVDMTRELLDSVGAKVIVVKREGTRRLLAASDMPPEADVHIDMRETTLWSAVHDAFDTLIADNGRILRIVGEPPRGADFIEIVLSETPLRAALLRFAATVLLISLAVAVAAGVLVYVSLNWLFVRPMRRLTERMSAFREDPEDASRIIVPSGRSDEIGTAEEALEELQRALSHTLHQKSHLAALGLAVSKINHDLRNLLSSAQLLSDRLASVPDPTVQRFAPKLLAALDRAIHYCEQTLSYGRAKEPLPERRDVELAHLFEEVRETLGLSAGGSAGVGWVVDVERGLTADADPDQLFRVILNITRNALQALEARAPLDPERDQIRVRARRKGPVVEIDLSDTGPGIPPARREHLFEAFVSSARRGGTGLGLPIADELVRAHGGHIHLLDTKIGTAFRITIPDQPESRHHRRERIRA</sequence>
<keyword evidence="9" id="KW-0472">Membrane</keyword>
<keyword evidence="4" id="KW-0597">Phosphoprotein</keyword>
<keyword evidence="8" id="KW-0067">ATP-binding</keyword>